<dbReference type="Pfam" id="PF10153">
    <property type="entry name" value="Efg1"/>
    <property type="match status" value="1"/>
</dbReference>
<feature type="compositionally biased region" description="Low complexity" evidence="9">
    <location>
        <begin position="14"/>
        <end position="27"/>
    </location>
</feature>
<dbReference type="Proteomes" id="UP000287166">
    <property type="component" value="Unassembled WGS sequence"/>
</dbReference>
<evidence type="ECO:0000313" key="11">
    <source>
        <dbReference type="Proteomes" id="UP000287166"/>
    </source>
</evidence>
<evidence type="ECO:0000256" key="3">
    <source>
        <dbReference type="ARBA" id="ARBA00018689"/>
    </source>
</evidence>
<feature type="compositionally biased region" description="Polar residues" evidence="9">
    <location>
        <begin position="1"/>
        <end position="13"/>
    </location>
</feature>
<evidence type="ECO:0000256" key="6">
    <source>
        <dbReference type="ARBA" id="ARBA00023054"/>
    </source>
</evidence>
<evidence type="ECO:0000256" key="1">
    <source>
        <dbReference type="ARBA" id="ARBA00004604"/>
    </source>
</evidence>
<dbReference type="RefSeq" id="XP_027611719.1">
    <property type="nucleotide sequence ID" value="XM_027755918.1"/>
</dbReference>
<organism evidence="10 11">
    <name type="scientific">Sparassis crispa</name>
    <dbReference type="NCBI Taxonomy" id="139825"/>
    <lineage>
        <taxon>Eukaryota</taxon>
        <taxon>Fungi</taxon>
        <taxon>Dikarya</taxon>
        <taxon>Basidiomycota</taxon>
        <taxon>Agaricomycotina</taxon>
        <taxon>Agaricomycetes</taxon>
        <taxon>Polyporales</taxon>
        <taxon>Sparassidaceae</taxon>
        <taxon>Sparassis</taxon>
    </lineage>
</organism>
<dbReference type="InterPro" id="IPR019310">
    <property type="entry name" value="Efg1"/>
</dbReference>
<keyword evidence="7" id="KW-0539">Nucleus</keyword>
<dbReference type="STRING" id="139825.A0A401GF48"/>
<dbReference type="GO" id="GO:0005730">
    <property type="term" value="C:nucleolus"/>
    <property type="evidence" value="ECO:0007669"/>
    <property type="project" value="UniProtKB-SubCell"/>
</dbReference>
<evidence type="ECO:0000256" key="8">
    <source>
        <dbReference type="SAM" id="Coils"/>
    </source>
</evidence>
<feature type="compositionally biased region" description="Basic and acidic residues" evidence="9">
    <location>
        <begin position="197"/>
        <end position="226"/>
    </location>
</feature>
<comment type="subcellular location">
    <subcellularLocation>
        <location evidence="1">Nucleus</location>
        <location evidence="1">Nucleolus</location>
    </subcellularLocation>
</comment>
<dbReference type="InterPro" id="IPR050786">
    <property type="entry name" value="EFG1_rRNA-proc"/>
</dbReference>
<dbReference type="GO" id="GO:0030688">
    <property type="term" value="C:preribosome, small subunit precursor"/>
    <property type="evidence" value="ECO:0007669"/>
    <property type="project" value="TreeGrafter"/>
</dbReference>
<dbReference type="InParanoid" id="A0A401GF48"/>
<evidence type="ECO:0000313" key="10">
    <source>
        <dbReference type="EMBL" id="GBE80806.1"/>
    </source>
</evidence>
<evidence type="ECO:0000256" key="4">
    <source>
        <dbReference type="ARBA" id="ARBA00019827"/>
    </source>
</evidence>
<dbReference type="EMBL" id="BFAD01000003">
    <property type="protein sequence ID" value="GBE80806.1"/>
    <property type="molecule type" value="Genomic_DNA"/>
</dbReference>
<dbReference type="OrthoDB" id="47732at2759"/>
<evidence type="ECO:0000256" key="9">
    <source>
        <dbReference type="SAM" id="MobiDB-lite"/>
    </source>
</evidence>
<feature type="compositionally biased region" description="Basic and acidic residues" evidence="9">
    <location>
        <begin position="255"/>
        <end position="268"/>
    </location>
</feature>
<gene>
    <name evidence="10" type="ORF">SCP_0305260</name>
</gene>
<evidence type="ECO:0000256" key="7">
    <source>
        <dbReference type="ARBA" id="ARBA00023242"/>
    </source>
</evidence>
<feature type="compositionally biased region" description="Acidic residues" evidence="9">
    <location>
        <begin position="282"/>
        <end position="310"/>
    </location>
</feature>
<comment type="caution">
    <text evidence="10">The sequence shown here is derived from an EMBL/GenBank/DDBJ whole genome shotgun (WGS) entry which is preliminary data.</text>
</comment>
<keyword evidence="11" id="KW-1185">Reference proteome</keyword>
<comment type="similarity">
    <text evidence="2">Belongs to the EFG1 family.</text>
</comment>
<evidence type="ECO:0000256" key="2">
    <source>
        <dbReference type="ARBA" id="ARBA00006916"/>
    </source>
</evidence>
<evidence type="ECO:0000256" key="5">
    <source>
        <dbReference type="ARBA" id="ARBA00022552"/>
    </source>
</evidence>
<keyword evidence="6 8" id="KW-0175">Coiled coil</keyword>
<dbReference type="GeneID" id="38777723"/>
<dbReference type="AlphaFoldDB" id="A0A401GF48"/>
<feature type="region of interest" description="Disordered" evidence="9">
    <location>
        <begin position="179"/>
        <end position="310"/>
    </location>
</feature>
<name>A0A401GF48_9APHY</name>
<reference evidence="10 11" key="1">
    <citation type="journal article" date="2018" name="Sci. Rep.">
        <title>Genome sequence of the cauliflower mushroom Sparassis crispa (Hanabiratake) and its association with beneficial usage.</title>
        <authorList>
            <person name="Kiyama R."/>
            <person name="Furutani Y."/>
            <person name="Kawaguchi K."/>
            <person name="Nakanishi T."/>
        </authorList>
    </citation>
    <scope>NUCLEOTIDE SEQUENCE [LARGE SCALE GENOMIC DNA]</scope>
</reference>
<dbReference type="PANTHER" id="PTHR33911">
    <property type="entry name" value="RRNA-PROCESSING PROTEIN EFG1"/>
    <property type="match status" value="1"/>
</dbReference>
<feature type="compositionally biased region" description="Basic residues" evidence="9">
    <location>
        <begin position="28"/>
        <end position="39"/>
    </location>
</feature>
<accession>A0A401GF48</accession>
<protein>
    <recommendedName>
        <fullName evidence="3">rRNA-processing protein EFG1</fullName>
    </recommendedName>
    <alternativeName>
        <fullName evidence="4">rRNA-processing protein efg1</fullName>
    </alternativeName>
</protein>
<feature type="region of interest" description="Disordered" evidence="9">
    <location>
        <begin position="1"/>
        <end position="49"/>
    </location>
</feature>
<sequence length="310" mass="34825">MGPTRTQKTQHLHTPSSSTPTAGPSNPKVKHGSKPRHKEAHPTDNDAIPGVQKIKAALRQTRRLLSKDKLAADVRVATERRQRALEADLKQAGHARKERTLATRYHKIKFFERQKVTRKIQQVKRQLANADGKTKLAKSERRTLEERLRELRVDLNYILHYPKMKKYISLFPPEVRVQGAPTTEGTMKENQSATETDAQREEVRASMRAQMERGELSWEPEVEKNYPRNASEGAVTGKRQNSSGAGGTGKVPIAWHRDRDGGKKGKDSDDAEGGLVSGDAFFGDDDEEDENEASQSEESEDDDMPDDSQH</sequence>
<feature type="compositionally biased region" description="Polar residues" evidence="9">
    <location>
        <begin position="180"/>
        <end position="196"/>
    </location>
</feature>
<dbReference type="FunCoup" id="A0A401GF48">
    <property type="interactions" value="34"/>
</dbReference>
<feature type="coiled-coil region" evidence="8">
    <location>
        <begin position="113"/>
        <end position="154"/>
    </location>
</feature>
<proteinExistence type="inferred from homology"/>
<dbReference type="PANTHER" id="PTHR33911:SF1">
    <property type="entry name" value="RRNA-PROCESSING PROTEIN EFG1"/>
    <property type="match status" value="1"/>
</dbReference>
<keyword evidence="5" id="KW-0698">rRNA processing</keyword>
<dbReference type="GO" id="GO:0000462">
    <property type="term" value="P:maturation of SSU-rRNA from tricistronic rRNA transcript (SSU-rRNA, 5.8S rRNA, LSU-rRNA)"/>
    <property type="evidence" value="ECO:0007669"/>
    <property type="project" value="TreeGrafter"/>
</dbReference>